<comment type="similarity">
    <text evidence="1">Belongs to the four-carbon acid sugar kinase family.</text>
</comment>
<dbReference type="InterPro" id="IPR031475">
    <property type="entry name" value="NBD_C"/>
</dbReference>
<keyword evidence="6" id="KW-0119">Carbohydrate metabolism</keyword>
<dbReference type="SUPFAM" id="SSF142764">
    <property type="entry name" value="YgbK-like"/>
    <property type="match status" value="1"/>
</dbReference>
<evidence type="ECO:0000256" key="2">
    <source>
        <dbReference type="ARBA" id="ARBA00022679"/>
    </source>
</evidence>
<dbReference type="GO" id="GO:0016301">
    <property type="term" value="F:kinase activity"/>
    <property type="evidence" value="ECO:0007669"/>
    <property type="project" value="UniProtKB-KW"/>
</dbReference>
<feature type="domain" description="Four-carbon acid sugar kinase N-terminal" evidence="7">
    <location>
        <begin position="40"/>
        <end position="264"/>
    </location>
</feature>
<dbReference type="Proteomes" id="UP000486760">
    <property type="component" value="Unassembled WGS sequence"/>
</dbReference>
<comment type="caution">
    <text evidence="9">The sequence shown here is derived from an EMBL/GenBank/DDBJ whole genome shotgun (WGS) entry which is preliminary data.</text>
</comment>
<organism evidence="9 10">
    <name type="scientific">Billgrantia pellis</name>
    <dbReference type="NCBI Taxonomy" id="2606936"/>
    <lineage>
        <taxon>Bacteria</taxon>
        <taxon>Pseudomonadati</taxon>
        <taxon>Pseudomonadota</taxon>
        <taxon>Gammaproteobacteria</taxon>
        <taxon>Oceanospirillales</taxon>
        <taxon>Halomonadaceae</taxon>
        <taxon>Billgrantia</taxon>
    </lineage>
</organism>
<keyword evidence="2" id="KW-0808">Transferase</keyword>
<dbReference type="EMBL" id="VTPY01000005">
    <property type="protein sequence ID" value="KAA0011312.1"/>
    <property type="molecule type" value="Genomic_DNA"/>
</dbReference>
<evidence type="ECO:0000313" key="10">
    <source>
        <dbReference type="Proteomes" id="UP000486760"/>
    </source>
</evidence>
<evidence type="ECO:0000256" key="1">
    <source>
        <dbReference type="ARBA" id="ARBA00005715"/>
    </source>
</evidence>
<reference evidence="9 10" key="1">
    <citation type="submission" date="2019-08" db="EMBL/GenBank/DDBJ databases">
        <title>Bioinformatics analysis of the strain L3 and L5.</title>
        <authorList>
            <person name="Li X."/>
        </authorList>
    </citation>
    <scope>NUCLEOTIDE SEQUENCE [LARGE SCALE GENOMIC DNA]</scope>
    <source>
        <strain evidence="9 10">L5</strain>
    </source>
</reference>
<keyword evidence="4 9" id="KW-0418">Kinase</keyword>
<dbReference type="InterPro" id="IPR037051">
    <property type="entry name" value="4-carb_acid_sugar_kinase_N_sf"/>
</dbReference>
<evidence type="ECO:0000259" key="8">
    <source>
        <dbReference type="Pfam" id="PF17042"/>
    </source>
</evidence>
<dbReference type="Gene3D" id="3.40.980.20">
    <property type="entry name" value="Four-carbon acid sugar kinase, nucleotide binding domain"/>
    <property type="match status" value="1"/>
</dbReference>
<feature type="domain" description="Four-carbon acid sugar kinase nucleotide binding" evidence="8">
    <location>
        <begin position="285"/>
        <end position="431"/>
    </location>
</feature>
<keyword evidence="5" id="KW-0067">ATP-binding</keyword>
<keyword evidence="10" id="KW-1185">Reference proteome</keyword>
<proteinExistence type="inferred from homology"/>
<dbReference type="Pfam" id="PF17042">
    <property type="entry name" value="NBD_C"/>
    <property type="match status" value="1"/>
</dbReference>
<sequence>MGSRVGGRRYSPACGSLTGPRPGSRYLRGTLNVTASANYIFIADDFTGATDTLATLARAGLAVRLFLDVPHPDEVEGLDAFGIASEARALGNAENAALMEEIARKLAPHRPGIVHLKICSTFDSSPETGNFVRAMEILGRALGMRSGAILGGQPSLGRYCLFGHLFARAADGTVYRIDRHPIMKAHPVTPMNESDLARHVAALGGKPPRLVDRVALHHQDDMRLAEDGVTLFDAIDDRDIARVGAYLQANAPILCAGASSVAEAVVGDGPRHSPEQVEADGPVLAFVGSRSSVSADQVRRASAYRVIALAPSSLMASCHVEEIAAAPCAALRRGENVMICLDASASSGTPRELAQRSAALIHTVVRAARVGALAIAGGDTSSAIIRALRPCSIAHCGDIDPGVSLCMANFGSDRPLPIVLKGGQVGRPDLFDHLANEAFR</sequence>
<dbReference type="InterPro" id="IPR042213">
    <property type="entry name" value="NBD_C_sf"/>
</dbReference>
<protein>
    <submittedName>
        <fullName evidence="9">Four-carbon acid sugar kinase family protein</fullName>
    </submittedName>
</protein>
<evidence type="ECO:0000256" key="5">
    <source>
        <dbReference type="ARBA" id="ARBA00022840"/>
    </source>
</evidence>
<dbReference type="InterPro" id="IPR010737">
    <property type="entry name" value="4-carb_acid_sugar_kinase_N"/>
</dbReference>
<evidence type="ECO:0000313" key="9">
    <source>
        <dbReference type="EMBL" id="KAA0011312.1"/>
    </source>
</evidence>
<dbReference type="GO" id="GO:0005524">
    <property type="term" value="F:ATP binding"/>
    <property type="evidence" value="ECO:0007669"/>
    <property type="project" value="UniProtKB-KW"/>
</dbReference>
<evidence type="ECO:0000259" key="7">
    <source>
        <dbReference type="Pfam" id="PF07005"/>
    </source>
</evidence>
<evidence type="ECO:0000256" key="4">
    <source>
        <dbReference type="ARBA" id="ARBA00022777"/>
    </source>
</evidence>
<dbReference type="Pfam" id="PF07005">
    <property type="entry name" value="SBD_N"/>
    <property type="match status" value="1"/>
</dbReference>
<name>A0A7V7FYM4_9GAMM</name>
<evidence type="ECO:0000256" key="3">
    <source>
        <dbReference type="ARBA" id="ARBA00022741"/>
    </source>
</evidence>
<dbReference type="AlphaFoldDB" id="A0A7V7FYM4"/>
<keyword evidence="3" id="KW-0547">Nucleotide-binding</keyword>
<evidence type="ECO:0000256" key="6">
    <source>
        <dbReference type="ARBA" id="ARBA00023277"/>
    </source>
</evidence>
<gene>
    <name evidence="9" type="ORF">F0A17_14480</name>
</gene>
<dbReference type="Gene3D" id="3.40.50.10840">
    <property type="entry name" value="Putative sugar-binding, N-terminal domain"/>
    <property type="match status" value="1"/>
</dbReference>
<accession>A0A7V7FYM4</accession>